<dbReference type="GO" id="GO:0004553">
    <property type="term" value="F:hydrolase activity, hydrolyzing O-glycosyl compounds"/>
    <property type="evidence" value="ECO:0007669"/>
    <property type="project" value="InterPro"/>
</dbReference>
<feature type="domain" description="Glycoside hydrolase family 2" evidence="8">
    <location>
        <begin position="739"/>
        <end position="840"/>
    </location>
</feature>
<comment type="caution">
    <text evidence="9">The sequence shown here is derived from an EMBL/GenBank/DDBJ whole genome shotgun (WGS) entry which is preliminary data.</text>
</comment>
<dbReference type="InterPro" id="IPR017853">
    <property type="entry name" value="GH"/>
</dbReference>
<dbReference type="PANTHER" id="PTHR42732">
    <property type="entry name" value="BETA-GALACTOSIDASE"/>
    <property type="match status" value="1"/>
</dbReference>
<feature type="domain" description="Glycoside hydrolase family 2 immunoglobulin-like beta-sandwich" evidence="4">
    <location>
        <begin position="215"/>
        <end position="319"/>
    </location>
</feature>
<dbReference type="Gene3D" id="3.20.20.80">
    <property type="entry name" value="Glycosidases"/>
    <property type="match status" value="1"/>
</dbReference>
<evidence type="ECO:0000256" key="3">
    <source>
        <dbReference type="ARBA" id="ARBA00023295"/>
    </source>
</evidence>
<dbReference type="Pfam" id="PF02837">
    <property type="entry name" value="Glyco_hydro_2_N"/>
    <property type="match status" value="1"/>
</dbReference>
<comment type="similarity">
    <text evidence="1">Belongs to the glycosyl hydrolase 2 family.</text>
</comment>
<dbReference type="PANTHER" id="PTHR42732:SF1">
    <property type="entry name" value="BETA-MANNOSIDASE"/>
    <property type="match status" value="1"/>
</dbReference>
<dbReference type="InterPro" id="IPR051913">
    <property type="entry name" value="GH2_Domain-Containing"/>
</dbReference>
<dbReference type="PRINTS" id="PR00132">
    <property type="entry name" value="GLHYDRLASE2"/>
</dbReference>
<dbReference type="InterPro" id="IPR013783">
    <property type="entry name" value="Ig-like_fold"/>
</dbReference>
<dbReference type="NCBIfam" id="NF041463">
    <property type="entry name" value="GalB"/>
    <property type="match status" value="1"/>
</dbReference>
<evidence type="ECO:0000259" key="7">
    <source>
        <dbReference type="Pfam" id="PF16355"/>
    </source>
</evidence>
<dbReference type="SUPFAM" id="SSF49373">
    <property type="entry name" value="Invasin/intimin cell-adhesion fragments"/>
    <property type="match status" value="1"/>
</dbReference>
<feature type="domain" description="Glycoside hydrolase family 2 catalytic" evidence="5">
    <location>
        <begin position="326"/>
        <end position="485"/>
    </location>
</feature>
<dbReference type="Pfam" id="PF18565">
    <property type="entry name" value="Glyco_hydro2_C5"/>
    <property type="match status" value="1"/>
</dbReference>
<dbReference type="InterPro" id="IPR008964">
    <property type="entry name" value="Invasin/intimin_cell_adhesion"/>
</dbReference>
<evidence type="ECO:0000259" key="4">
    <source>
        <dbReference type="Pfam" id="PF00703"/>
    </source>
</evidence>
<dbReference type="AlphaFoldDB" id="A0A9W6B3M3"/>
<dbReference type="Pfam" id="PF00703">
    <property type="entry name" value="Glyco_hydro_2"/>
    <property type="match status" value="1"/>
</dbReference>
<feature type="domain" description="DUF4982" evidence="7">
    <location>
        <begin position="667"/>
        <end position="725"/>
    </location>
</feature>
<dbReference type="InterPro" id="IPR008979">
    <property type="entry name" value="Galactose-bd-like_sf"/>
</dbReference>
<feature type="domain" description="Glycosyl hydrolases family 2 sugar binding" evidence="6">
    <location>
        <begin position="109"/>
        <end position="204"/>
    </location>
</feature>
<dbReference type="InterPro" id="IPR023232">
    <property type="entry name" value="Glyco_hydro_2_AS"/>
</dbReference>
<dbReference type="Gene3D" id="2.60.120.260">
    <property type="entry name" value="Galactose-binding domain-like"/>
    <property type="match status" value="1"/>
</dbReference>
<dbReference type="InterPro" id="IPR006104">
    <property type="entry name" value="Glyco_hydro_2_N"/>
</dbReference>
<dbReference type="InterPro" id="IPR036156">
    <property type="entry name" value="Beta-gal/glucu_dom_sf"/>
</dbReference>
<evidence type="ECO:0000313" key="10">
    <source>
        <dbReference type="Proteomes" id="UP001143545"/>
    </source>
</evidence>
<evidence type="ECO:0000256" key="2">
    <source>
        <dbReference type="ARBA" id="ARBA00022801"/>
    </source>
</evidence>
<dbReference type="PROSITE" id="PS00608">
    <property type="entry name" value="GLYCOSYL_HYDROL_F2_2"/>
    <property type="match status" value="1"/>
</dbReference>
<evidence type="ECO:0000259" key="5">
    <source>
        <dbReference type="Pfam" id="PF02836"/>
    </source>
</evidence>
<evidence type="ECO:0000313" key="9">
    <source>
        <dbReference type="EMBL" id="GLB51963.1"/>
    </source>
</evidence>
<dbReference type="SUPFAM" id="SSF49785">
    <property type="entry name" value="Galactose-binding domain-like"/>
    <property type="match status" value="1"/>
</dbReference>
<reference evidence="9" key="1">
    <citation type="submission" date="2022-07" db="EMBL/GenBank/DDBJ databases">
        <title>Taxonomy of Novel Oxalotrophic and Methylotrophic Bacteria.</title>
        <authorList>
            <person name="Sahin N."/>
            <person name="Tani A."/>
        </authorList>
    </citation>
    <scope>NUCLEOTIDE SEQUENCE</scope>
    <source>
        <strain evidence="9">AM327</strain>
    </source>
</reference>
<dbReference type="InterPro" id="IPR006103">
    <property type="entry name" value="Glyco_hydro_2_cat"/>
</dbReference>
<dbReference type="EMBL" id="BRVP01000005">
    <property type="protein sequence ID" value="GLB51963.1"/>
    <property type="molecule type" value="Genomic_DNA"/>
</dbReference>
<dbReference type="Pfam" id="PF16355">
    <property type="entry name" value="DUF4982"/>
    <property type="match status" value="1"/>
</dbReference>
<name>A0A9W6B3M3_9FLAO</name>
<evidence type="ECO:0000256" key="1">
    <source>
        <dbReference type="ARBA" id="ARBA00007401"/>
    </source>
</evidence>
<accession>A0A9W6B3M3</accession>
<dbReference type="InterPro" id="IPR006101">
    <property type="entry name" value="Glyco_hydro_2"/>
</dbReference>
<evidence type="ECO:0000259" key="6">
    <source>
        <dbReference type="Pfam" id="PF02837"/>
    </source>
</evidence>
<keyword evidence="2" id="KW-0378">Hydrolase</keyword>
<proteinExistence type="inferred from homology"/>
<gene>
    <name evidence="9" type="ORF">NBRC110019_10020</name>
</gene>
<dbReference type="SUPFAM" id="SSF51445">
    <property type="entry name" value="(Trans)glycosidases"/>
    <property type="match status" value="1"/>
</dbReference>
<keyword evidence="3" id="KW-0326">Glycosidase</keyword>
<dbReference type="Proteomes" id="UP001143545">
    <property type="component" value="Unassembled WGS sequence"/>
</dbReference>
<sequence>MAARRTSCCHLLKNKAMNRLPVINKLIFLLTVLIVTASCTSKTDVATPTTRKVNFNTNWQFYLKNNATEDSIGSHTKWRTLNLPHDYSIEQEFDENSLAGIGGGALNGGMGWYKKTFSVKAEDSLSITSIMFDGVYQESKVFINGHFLGKRPNGYISFEYDLTPYLKYGENTTNEILVKVDNSKQPNSRWYSGSGIYRNVWLKTTNKLHVNTWGTFITTPMVTKDSAQIKMDITISNSNTTAQQINVQTNIYFKDKKITHFKDENLKVDAQGEQLLTQQITLENPKLWSVENPELYTAVTNIYINNTLVDQYTTPFGVRSFTFDLDKGFILNGEQVKIKGVCMHHDLGPLGAAINTRAIERQLEILKEMGVNGIRTSHNPPAPELLTLCDEMGFIVMDEAYDMWEKPKTEFDYANYWEAWHKRDLEDLILRDRNHPSVFIWSIGNEIPEQWNERGAEIGHELAAIVKAIDSTRPITAAMNPPIHTADPSVTIQFEETADQPNALAGSGALDLIGYNYAHQTYVKHQINFPNTPFIATETTSALETRGYYEFPSDSTKIWPVRWDLVFTEGNDDNTVSAFDQTRAPWGSLHETTWKIIKKHDFLSGFYIWTGFDYIGEPTPYVWPSRSSYFGIVDLAGFPKDVYYMYQSEWTDKDVLHILPHWNWKEGQIIDVWAYYNHADEVELFVNGKSMGVQSKKDDDLHVMWRIPYEAGTLKAISRKDGKKVLEKIVKTADKPAKLQLSADRSSIIADGNDLSFITVEITDIDNVLHPTANNEIYFSVKGPGEIVGVASGDPTNHESFKGTQHRALNGKCLVIIQSTDKAGQIEVTAKAEGLQENTISIKTTNL</sequence>
<protein>
    <submittedName>
        <fullName evidence="9">Beta-galactosidase</fullName>
    </submittedName>
</protein>
<evidence type="ECO:0000259" key="8">
    <source>
        <dbReference type="Pfam" id="PF18565"/>
    </source>
</evidence>
<dbReference type="InterPro" id="IPR006102">
    <property type="entry name" value="Ig-like_GH2"/>
</dbReference>
<dbReference type="GO" id="GO:0005975">
    <property type="term" value="P:carbohydrate metabolic process"/>
    <property type="evidence" value="ECO:0007669"/>
    <property type="project" value="InterPro"/>
</dbReference>
<dbReference type="SUPFAM" id="SSF49303">
    <property type="entry name" value="beta-Galactosidase/glucuronidase domain"/>
    <property type="match status" value="1"/>
</dbReference>
<keyword evidence="10" id="KW-1185">Reference proteome</keyword>
<dbReference type="InterPro" id="IPR032311">
    <property type="entry name" value="DUF4982"/>
</dbReference>
<dbReference type="InterPro" id="IPR040605">
    <property type="entry name" value="Glyco_hydro2_dom5"/>
</dbReference>
<organism evidence="9 10">
    <name type="scientific">Neptunitalea chrysea</name>
    <dbReference type="NCBI Taxonomy" id="1647581"/>
    <lineage>
        <taxon>Bacteria</taxon>
        <taxon>Pseudomonadati</taxon>
        <taxon>Bacteroidota</taxon>
        <taxon>Flavobacteriia</taxon>
        <taxon>Flavobacteriales</taxon>
        <taxon>Flavobacteriaceae</taxon>
        <taxon>Neptunitalea</taxon>
    </lineage>
</organism>
<dbReference type="Gene3D" id="2.60.40.10">
    <property type="entry name" value="Immunoglobulins"/>
    <property type="match status" value="3"/>
</dbReference>
<dbReference type="InterPro" id="IPR048229">
    <property type="entry name" value="GalB-like"/>
</dbReference>
<dbReference type="Pfam" id="PF02836">
    <property type="entry name" value="Glyco_hydro_2_C"/>
    <property type="match status" value="1"/>
</dbReference>